<name>A0AAD8ARB0_BIOPF</name>
<dbReference type="Proteomes" id="UP001233172">
    <property type="component" value="Unassembled WGS sequence"/>
</dbReference>
<reference evidence="2" key="2">
    <citation type="submission" date="2023-04" db="EMBL/GenBank/DDBJ databases">
        <authorList>
            <person name="Bu L."/>
            <person name="Lu L."/>
            <person name="Laidemitt M.R."/>
            <person name="Zhang S.M."/>
            <person name="Mutuku M."/>
            <person name="Mkoji G."/>
            <person name="Steinauer M."/>
            <person name="Loker E.S."/>
        </authorList>
    </citation>
    <scope>NUCLEOTIDE SEQUENCE</scope>
    <source>
        <strain evidence="2">KasaAsao</strain>
        <tissue evidence="2">Whole Snail</tissue>
    </source>
</reference>
<evidence type="ECO:0000313" key="3">
    <source>
        <dbReference type="Proteomes" id="UP001233172"/>
    </source>
</evidence>
<sequence length="143" mass="16011">MKTLMFVLFACVTTASVKADERCEPDIPSRPLPTLPITDHSSRTFNVKCPEGEFSSLGKCLPCEAGTFRTKAMAALDYPTCLACQEADTSLGEVVMTSCNRTRDSQIMCENIYYRYETPRNRVFRNVKSVPFVDWVQSCSATN</sequence>
<dbReference type="Gene3D" id="2.10.50.10">
    <property type="entry name" value="Tumor Necrosis Factor Receptor, subunit A, domain 2"/>
    <property type="match status" value="1"/>
</dbReference>
<accession>A0AAD8ARB0</accession>
<comment type="caution">
    <text evidence="2">The sequence shown here is derived from an EMBL/GenBank/DDBJ whole genome shotgun (WGS) entry which is preliminary data.</text>
</comment>
<dbReference type="AlphaFoldDB" id="A0AAD8ARB0"/>
<evidence type="ECO:0000256" key="1">
    <source>
        <dbReference type="SAM" id="SignalP"/>
    </source>
</evidence>
<keyword evidence="3" id="KW-1185">Reference proteome</keyword>
<reference evidence="2" key="1">
    <citation type="journal article" date="2023" name="PLoS Negl. Trop. Dis.">
        <title>A genome sequence for Biomphalaria pfeifferi, the major vector snail for the human-infecting parasite Schistosoma mansoni.</title>
        <authorList>
            <person name="Bu L."/>
            <person name="Lu L."/>
            <person name="Laidemitt M.R."/>
            <person name="Zhang S.M."/>
            <person name="Mutuku M."/>
            <person name="Mkoji G."/>
            <person name="Steinauer M."/>
            <person name="Loker E.S."/>
        </authorList>
    </citation>
    <scope>NUCLEOTIDE SEQUENCE</scope>
    <source>
        <strain evidence="2">KasaAsao</strain>
    </source>
</reference>
<feature type="signal peptide" evidence="1">
    <location>
        <begin position="1"/>
        <end position="19"/>
    </location>
</feature>
<feature type="chain" id="PRO_5042263394" description="Tyrosine-protein kinase ephrin type A/B receptor-like domain-containing protein" evidence="1">
    <location>
        <begin position="20"/>
        <end position="143"/>
    </location>
</feature>
<protein>
    <recommendedName>
        <fullName evidence="4">Tyrosine-protein kinase ephrin type A/B receptor-like domain-containing protein</fullName>
    </recommendedName>
</protein>
<gene>
    <name evidence="2" type="ORF">Bpfe_030423</name>
</gene>
<organism evidence="2 3">
    <name type="scientific">Biomphalaria pfeifferi</name>
    <name type="common">Bloodfluke planorb</name>
    <name type="synonym">Freshwater snail</name>
    <dbReference type="NCBI Taxonomy" id="112525"/>
    <lineage>
        <taxon>Eukaryota</taxon>
        <taxon>Metazoa</taxon>
        <taxon>Spiralia</taxon>
        <taxon>Lophotrochozoa</taxon>
        <taxon>Mollusca</taxon>
        <taxon>Gastropoda</taxon>
        <taxon>Heterobranchia</taxon>
        <taxon>Euthyneura</taxon>
        <taxon>Panpulmonata</taxon>
        <taxon>Hygrophila</taxon>
        <taxon>Lymnaeoidea</taxon>
        <taxon>Planorbidae</taxon>
        <taxon>Biomphalaria</taxon>
    </lineage>
</organism>
<keyword evidence="1" id="KW-0732">Signal</keyword>
<dbReference type="EMBL" id="JASAOG010000348">
    <property type="protein sequence ID" value="KAK0040149.1"/>
    <property type="molecule type" value="Genomic_DNA"/>
</dbReference>
<evidence type="ECO:0000313" key="2">
    <source>
        <dbReference type="EMBL" id="KAK0040149.1"/>
    </source>
</evidence>
<proteinExistence type="predicted"/>
<evidence type="ECO:0008006" key="4">
    <source>
        <dbReference type="Google" id="ProtNLM"/>
    </source>
</evidence>